<feature type="chain" id="PRO_5046000015" evidence="2">
    <location>
        <begin position="45"/>
        <end position="89"/>
    </location>
</feature>
<evidence type="ECO:0000313" key="3">
    <source>
        <dbReference type="EMBL" id="MDT0308997.1"/>
    </source>
</evidence>
<proteinExistence type="predicted"/>
<accession>A0ABU2LBV7</accession>
<dbReference type="Proteomes" id="UP001183388">
    <property type="component" value="Unassembled WGS sequence"/>
</dbReference>
<feature type="region of interest" description="Disordered" evidence="1">
    <location>
        <begin position="1"/>
        <end position="26"/>
    </location>
</feature>
<sequence>MPHAPSRPGLAPPRPGRPPGRAGRLSRLLGGGLAAAVLCGTALAAAPGANATAHSPDEAPRGRPAGIPFPEASGPLPRTAASRAFGGAW</sequence>
<evidence type="ECO:0000313" key="4">
    <source>
        <dbReference type="Proteomes" id="UP001183388"/>
    </source>
</evidence>
<keyword evidence="2" id="KW-0732">Signal</keyword>
<reference evidence="4" key="1">
    <citation type="submission" date="2023-07" db="EMBL/GenBank/DDBJ databases">
        <title>30 novel species of actinomycetes from the DSMZ collection.</title>
        <authorList>
            <person name="Nouioui I."/>
        </authorList>
    </citation>
    <scope>NUCLEOTIDE SEQUENCE [LARGE SCALE GENOMIC DNA]</scope>
    <source>
        <strain evidence="4">DSM 44917</strain>
    </source>
</reference>
<evidence type="ECO:0000256" key="1">
    <source>
        <dbReference type="SAM" id="MobiDB-lite"/>
    </source>
</evidence>
<name>A0ABU2LBV7_9ACTN</name>
<comment type="caution">
    <text evidence="3">The sequence shown here is derived from an EMBL/GenBank/DDBJ whole genome shotgun (WGS) entry which is preliminary data.</text>
</comment>
<evidence type="ECO:0000256" key="2">
    <source>
        <dbReference type="SAM" id="SignalP"/>
    </source>
</evidence>
<keyword evidence="4" id="KW-1185">Reference proteome</keyword>
<organism evidence="3 4">
    <name type="scientific">Streptomyces boetiae</name>
    <dbReference type="NCBI Taxonomy" id="3075541"/>
    <lineage>
        <taxon>Bacteria</taxon>
        <taxon>Bacillati</taxon>
        <taxon>Actinomycetota</taxon>
        <taxon>Actinomycetes</taxon>
        <taxon>Kitasatosporales</taxon>
        <taxon>Streptomycetaceae</taxon>
        <taxon>Streptomyces</taxon>
    </lineage>
</organism>
<gene>
    <name evidence="3" type="ORF">RM780_18825</name>
</gene>
<feature type="signal peptide" evidence="2">
    <location>
        <begin position="1"/>
        <end position="44"/>
    </location>
</feature>
<feature type="region of interest" description="Disordered" evidence="1">
    <location>
        <begin position="48"/>
        <end position="89"/>
    </location>
</feature>
<protein>
    <submittedName>
        <fullName evidence="3">Uncharacterized protein</fullName>
    </submittedName>
</protein>
<dbReference type="EMBL" id="JAVREN010000029">
    <property type="protein sequence ID" value="MDT0308997.1"/>
    <property type="molecule type" value="Genomic_DNA"/>
</dbReference>
<dbReference type="RefSeq" id="WP_311631947.1">
    <property type="nucleotide sequence ID" value="NZ_JAVREN010000029.1"/>
</dbReference>